<protein>
    <submittedName>
        <fullName evidence="3">Acyl-CoA-binding protein</fullName>
    </submittedName>
</protein>
<evidence type="ECO:0000259" key="2">
    <source>
        <dbReference type="PROSITE" id="PS51228"/>
    </source>
</evidence>
<dbReference type="GO" id="GO:0006631">
    <property type="term" value="P:fatty acid metabolic process"/>
    <property type="evidence" value="ECO:0007669"/>
    <property type="project" value="TreeGrafter"/>
</dbReference>
<dbReference type="RefSeq" id="WP_168659883.1">
    <property type="nucleotide sequence ID" value="NZ_CP051180.1"/>
</dbReference>
<dbReference type="InterPro" id="IPR014352">
    <property type="entry name" value="FERM/acyl-CoA-bd_prot_sf"/>
</dbReference>
<dbReference type="InterPro" id="IPR000582">
    <property type="entry name" value="Acyl-CoA-binding_protein"/>
</dbReference>
<keyword evidence="1" id="KW-0446">Lipid-binding</keyword>
<dbReference type="InterPro" id="IPR035984">
    <property type="entry name" value="Acyl-CoA-binding_sf"/>
</dbReference>
<dbReference type="PANTHER" id="PTHR23310">
    <property type="entry name" value="ACYL-COA-BINDING PROTEIN, ACBP"/>
    <property type="match status" value="1"/>
</dbReference>
<reference evidence="3 4" key="1">
    <citation type="submission" date="2020-04" db="EMBL/GenBank/DDBJ databases">
        <title>Ferrimonas sp. S7 isolated from sea water.</title>
        <authorList>
            <person name="Bae S.S."/>
            <person name="Baek K."/>
        </authorList>
    </citation>
    <scope>NUCLEOTIDE SEQUENCE [LARGE SCALE GENOMIC DNA]</scope>
    <source>
        <strain evidence="3 4">S7</strain>
    </source>
</reference>
<dbReference type="Gene3D" id="1.20.80.10">
    <property type="match status" value="1"/>
</dbReference>
<dbReference type="PRINTS" id="PR00689">
    <property type="entry name" value="ACOABINDINGP"/>
</dbReference>
<dbReference type="Pfam" id="PF00887">
    <property type="entry name" value="ACBP"/>
    <property type="match status" value="1"/>
</dbReference>
<name>A0A6H1UC34_9GAMM</name>
<keyword evidence="4" id="KW-1185">Reference proteome</keyword>
<dbReference type="Proteomes" id="UP000501602">
    <property type="component" value="Chromosome"/>
</dbReference>
<dbReference type="PANTHER" id="PTHR23310:SF62">
    <property type="entry name" value="ACYL-COA BINDING PROTEIN 1, ISOFORM A"/>
    <property type="match status" value="1"/>
</dbReference>
<dbReference type="EMBL" id="CP051180">
    <property type="protein sequence ID" value="QIZ76621.1"/>
    <property type="molecule type" value="Genomic_DNA"/>
</dbReference>
<evidence type="ECO:0000313" key="4">
    <source>
        <dbReference type="Proteomes" id="UP000501602"/>
    </source>
</evidence>
<dbReference type="GO" id="GO:0000062">
    <property type="term" value="F:fatty-acyl-CoA binding"/>
    <property type="evidence" value="ECO:0007669"/>
    <property type="project" value="InterPro"/>
</dbReference>
<proteinExistence type="predicted"/>
<sequence>MDIHQQFEQAQEQLNTLTTRPNNDMLLSLYSLFKQASEGDCTGTRPSAFSMAKFAKFTAWEKQAGRSAEECMEEYIDLVKRLVN</sequence>
<gene>
    <name evidence="3" type="ORF">HER31_06915</name>
</gene>
<dbReference type="PROSITE" id="PS51228">
    <property type="entry name" value="ACB_2"/>
    <property type="match status" value="1"/>
</dbReference>
<dbReference type="SUPFAM" id="SSF47027">
    <property type="entry name" value="Acyl-CoA binding protein"/>
    <property type="match status" value="1"/>
</dbReference>
<dbReference type="AlphaFoldDB" id="A0A6H1UC34"/>
<feature type="domain" description="ACB" evidence="2">
    <location>
        <begin position="3"/>
        <end position="84"/>
    </location>
</feature>
<organism evidence="3 4">
    <name type="scientific">Ferrimonas lipolytica</name>
    <dbReference type="NCBI Taxonomy" id="2724191"/>
    <lineage>
        <taxon>Bacteria</taxon>
        <taxon>Pseudomonadati</taxon>
        <taxon>Pseudomonadota</taxon>
        <taxon>Gammaproteobacteria</taxon>
        <taxon>Alteromonadales</taxon>
        <taxon>Ferrimonadaceae</taxon>
        <taxon>Ferrimonas</taxon>
    </lineage>
</organism>
<evidence type="ECO:0000256" key="1">
    <source>
        <dbReference type="ARBA" id="ARBA00023121"/>
    </source>
</evidence>
<accession>A0A6H1UC34</accession>
<evidence type="ECO:0000313" key="3">
    <source>
        <dbReference type="EMBL" id="QIZ76621.1"/>
    </source>
</evidence>
<dbReference type="KEGG" id="fes:HER31_06915"/>